<evidence type="ECO:0000313" key="2">
    <source>
        <dbReference type="EMBL" id="SCU80149.1"/>
    </source>
</evidence>
<evidence type="ECO:0000256" key="1">
    <source>
        <dbReference type="SAM" id="MobiDB-lite"/>
    </source>
</evidence>
<sequence length="266" mass="29904">MKFSKSKRKGSKKRAFGNANDESDNSDQEESLEQFMKRKSAKIAEGLPQTEELKSLGNDNDRGDKIAAERRKRPDSSKLIDKFKAAKEQRDLDKLYHQSLKAELENQNDELSQKSESYISDSYKEKKEALDRVSEAARLEELEENADASYSRSAATAHVNRFLIQTDSRDEYSAECSKSPARESNASKELVSLQKGPYQNDVYVGKPAAAGVERRASSSAGLAKAPLQLSELGHRTVIAKFLASTKTFEELEHQKQLYLARRSMES</sequence>
<evidence type="ECO:0000313" key="3">
    <source>
        <dbReference type="Proteomes" id="UP000191144"/>
    </source>
</evidence>
<reference evidence="3" key="1">
    <citation type="submission" date="2016-03" db="EMBL/GenBank/DDBJ databases">
        <authorList>
            <person name="Devillers Hugo."/>
        </authorList>
    </citation>
    <scope>NUCLEOTIDE SEQUENCE [LARGE SCALE GENOMIC DNA]</scope>
</reference>
<dbReference type="OrthoDB" id="4036164at2759"/>
<feature type="region of interest" description="Disordered" evidence="1">
    <location>
        <begin position="168"/>
        <end position="193"/>
    </location>
</feature>
<gene>
    <name evidence="2" type="ORF">LAME_0B01794G</name>
</gene>
<feature type="compositionally biased region" description="Basic and acidic residues" evidence="1">
    <location>
        <begin position="51"/>
        <end position="84"/>
    </location>
</feature>
<feature type="region of interest" description="Disordered" evidence="1">
    <location>
        <begin position="1"/>
        <end position="84"/>
    </location>
</feature>
<dbReference type="AlphaFoldDB" id="A0A1G4ITY5"/>
<keyword evidence="3" id="KW-1185">Reference proteome</keyword>
<dbReference type="EMBL" id="LT598478">
    <property type="protein sequence ID" value="SCU80149.1"/>
    <property type="molecule type" value="Genomic_DNA"/>
</dbReference>
<accession>A0A1G4ITY5</accession>
<feature type="compositionally biased region" description="Basic residues" evidence="1">
    <location>
        <begin position="1"/>
        <end position="15"/>
    </location>
</feature>
<protein>
    <submittedName>
        <fullName evidence="2">LAME_0B01794g1_1</fullName>
    </submittedName>
</protein>
<organism evidence="2 3">
    <name type="scientific">Lachancea meyersii CBS 8951</name>
    <dbReference type="NCBI Taxonomy" id="1266667"/>
    <lineage>
        <taxon>Eukaryota</taxon>
        <taxon>Fungi</taxon>
        <taxon>Dikarya</taxon>
        <taxon>Ascomycota</taxon>
        <taxon>Saccharomycotina</taxon>
        <taxon>Saccharomycetes</taxon>
        <taxon>Saccharomycetales</taxon>
        <taxon>Saccharomycetaceae</taxon>
        <taxon>Lachancea</taxon>
    </lineage>
</organism>
<feature type="compositionally biased region" description="Acidic residues" evidence="1">
    <location>
        <begin position="21"/>
        <end position="32"/>
    </location>
</feature>
<dbReference type="Proteomes" id="UP000191144">
    <property type="component" value="Chromosome B"/>
</dbReference>
<proteinExistence type="predicted"/>
<name>A0A1G4ITY5_9SACH</name>